<dbReference type="EMBL" id="CP005077">
    <property type="protein sequence ID" value="AGM25011.1"/>
    <property type="molecule type" value="Genomic_DNA"/>
</dbReference>
<evidence type="ECO:0000256" key="1">
    <source>
        <dbReference type="SAM" id="SignalP"/>
    </source>
</evidence>
<dbReference type="PROSITE" id="PS51257">
    <property type="entry name" value="PROKAR_LIPOPROTEIN"/>
    <property type="match status" value="1"/>
</dbReference>
<dbReference type="PATRIC" id="fig|1276227.3.peg.429"/>
<keyword evidence="1" id="KW-0732">Signal</keyword>
<name>R4UI71_9MOLU</name>
<evidence type="ECO:0008006" key="4">
    <source>
        <dbReference type="Google" id="ProtNLM"/>
    </source>
</evidence>
<feature type="chain" id="PRO_5004379913" description="MOLPALP family lipoprotein" evidence="1">
    <location>
        <begin position="24"/>
        <end position="622"/>
    </location>
</feature>
<dbReference type="OrthoDB" id="388795at2"/>
<evidence type="ECO:0000313" key="2">
    <source>
        <dbReference type="EMBL" id="AGM25011.1"/>
    </source>
</evidence>
<dbReference type="KEGG" id="scr:SCHRY_v1c04300"/>
<accession>R4UI71</accession>
<keyword evidence="3" id="KW-1185">Reference proteome</keyword>
<dbReference type="InterPro" id="IPR054816">
    <property type="entry name" value="Lipoprotein_mollicutes-type_CS"/>
</dbReference>
<sequence>MKKLLTILSVLTITTTGASSVVACSGKGHVTDNKKEVSQKIKEVLQEYTKDKPFKLSREEGNNKNRLIKDLKMILNLGSNSNIEVLDQDYHESNLKKINDQNEKVKVEPGVAMIVIKINNKEVYKDKIFWTTLQNGIVQESLEQFKTMQGELGGMVVKQTGKVTKKISDINANDIVNSFKARFNKTLNFKVNKINLLPSLRAPKNRTLDDKVINYGTINLECWVTTEKSKTTIYDGTINWVSESITDIVNANSILNKKGTSSNITNIDLPLPFPIPGLGIKTFGKLVTEVLPGLKQLLAKDDEVDKVYKSIGTNEFDKNWTEFLDFIINTSNTLLSKDKSVQDVFNKNISDLLPVPAGPAEIVIDGTVRDLLTNIAPSLISLLHWLLSNEFESHNVILELMQYLLSSVDKNVKKGIGDNWGEDSLFYKSTKTNLDALIYELLVGYKKDLNLSIKVGEEYLTDPKLLFSNEKDALKPTLLIIRFLNALSNLDGGLNLNKIDLNVGDNSLNAIVGLAIEKLLEPKIKELGNVILPAINSNIFDKVTTKLLQGNAKIMLKNKDDLWEELKDMFRGGTPDLSQFMAAKDFKVHLSNLQFELTSTIDENISVTTSDNLSFDFVFSDL</sequence>
<gene>
    <name evidence="2" type="ORF">SCHRY_v1c04300</name>
</gene>
<evidence type="ECO:0000313" key="3">
    <source>
        <dbReference type="Proteomes" id="UP000013964"/>
    </source>
</evidence>
<feature type="signal peptide" evidence="1">
    <location>
        <begin position="1"/>
        <end position="23"/>
    </location>
</feature>
<reference evidence="2 3" key="1">
    <citation type="journal article" date="2013" name="Genome Biol. Evol.">
        <title>Complete genomes of two dipteran-associated spiroplasmas provided insights into the origin, dynamics, and impacts of viral invasion in spiroplasma.</title>
        <authorList>
            <person name="Ku C."/>
            <person name="Lo W.S."/>
            <person name="Chen L.L."/>
            <person name="Kuo C.H."/>
        </authorList>
    </citation>
    <scope>NUCLEOTIDE SEQUENCE [LARGE SCALE GENOMIC DNA]</scope>
    <source>
        <strain evidence="2 3">DF-1</strain>
    </source>
</reference>
<proteinExistence type="predicted"/>
<dbReference type="NCBIfam" id="NF038029">
    <property type="entry name" value="LP_plasma"/>
    <property type="match status" value="1"/>
</dbReference>
<dbReference type="STRING" id="1276227.SCHRY_v1c04300"/>
<organism evidence="2 3">
    <name type="scientific">Spiroplasma chrysopicola DF-1</name>
    <dbReference type="NCBI Taxonomy" id="1276227"/>
    <lineage>
        <taxon>Bacteria</taxon>
        <taxon>Bacillati</taxon>
        <taxon>Mycoplasmatota</taxon>
        <taxon>Mollicutes</taxon>
        <taxon>Entomoplasmatales</taxon>
        <taxon>Spiroplasmataceae</taxon>
        <taxon>Spiroplasma</taxon>
    </lineage>
</organism>
<protein>
    <recommendedName>
        <fullName evidence="4">MOLPALP family lipoprotein</fullName>
    </recommendedName>
</protein>
<dbReference type="Proteomes" id="UP000013964">
    <property type="component" value="Chromosome"/>
</dbReference>
<dbReference type="AlphaFoldDB" id="R4UI71"/>
<dbReference type="HOGENOM" id="CLU_018769_0_0_14"/>
<dbReference type="RefSeq" id="WP_016338836.1">
    <property type="nucleotide sequence ID" value="NC_021280.1"/>
</dbReference>